<dbReference type="VEuPathDB" id="AmoebaDB:ACA1_121530"/>
<sequence>MMQEKDSADHLPTLFPPARFGLVENGVYRSAVLRPPNFAYVKQLRLRTVVRLSPEVPNKYITAFYEENGVRIIHLGLKALEISKERVASNATETNTLLTEEVVKEALEIILDARHHPLLLVCSSGCHHTGIVVACLRKLLDYNLTSILQEYRDYALSNTRAINEQFIELFDTDLVTLPPEERLPSWFLDWRRMKGEEEEEAEASINHGVTIQH</sequence>
<evidence type="ECO:0000256" key="1">
    <source>
        <dbReference type="ARBA" id="ARBA00004496"/>
    </source>
</evidence>
<reference evidence="4 5" key="1">
    <citation type="journal article" date="2013" name="Genome Biol.">
        <title>Genome of Acanthamoeba castellanii highlights extensive lateral gene transfer and early evolution of tyrosine kinase signaling.</title>
        <authorList>
            <person name="Clarke M."/>
            <person name="Lohan A.J."/>
            <person name="Liu B."/>
            <person name="Lagkouvardos I."/>
            <person name="Roy S."/>
            <person name="Zafar N."/>
            <person name="Bertelli C."/>
            <person name="Schilde C."/>
            <person name="Kianianmomeni A."/>
            <person name="Burglin T.R."/>
            <person name="Frech C."/>
            <person name="Turcotte B."/>
            <person name="Kopec K.O."/>
            <person name="Synnott J.M."/>
            <person name="Choo C."/>
            <person name="Paponov I."/>
            <person name="Finkler A."/>
            <person name="Soon Heng Tan C."/>
            <person name="Hutchins A.P."/>
            <person name="Weinmeier T."/>
            <person name="Rattei T."/>
            <person name="Chu J.S."/>
            <person name="Gimenez G."/>
            <person name="Irimia M."/>
            <person name="Rigden D.J."/>
            <person name="Fitzpatrick D.A."/>
            <person name="Lorenzo-Morales J."/>
            <person name="Bateman A."/>
            <person name="Chiu C.H."/>
            <person name="Tang P."/>
            <person name="Hegemann P."/>
            <person name="Fromm H."/>
            <person name="Raoult D."/>
            <person name="Greub G."/>
            <person name="Miranda-Saavedra D."/>
            <person name="Chen N."/>
            <person name="Nash P."/>
            <person name="Ginger M.L."/>
            <person name="Horn M."/>
            <person name="Schaap P."/>
            <person name="Caler L."/>
            <person name="Loftus B."/>
        </authorList>
    </citation>
    <scope>NUCLEOTIDE SEQUENCE [LARGE SCALE GENOMIC DNA]</scope>
    <source>
        <strain evidence="4 5">Neff</strain>
    </source>
</reference>
<dbReference type="InterPro" id="IPR020428">
    <property type="entry name" value="PFA-DSPs"/>
</dbReference>
<dbReference type="PANTHER" id="PTHR31126">
    <property type="entry name" value="TYROSINE-PROTEIN PHOSPHATASE"/>
    <property type="match status" value="1"/>
</dbReference>
<dbReference type="GO" id="GO:0016791">
    <property type="term" value="F:phosphatase activity"/>
    <property type="evidence" value="ECO:0007669"/>
    <property type="project" value="InterPro"/>
</dbReference>
<accession>L8GEB8</accession>
<evidence type="ECO:0000313" key="5">
    <source>
        <dbReference type="Proteomes" id="UP000011083"/>
    </source>
</evidence>
<organism evidence="4 5">
    <name type="scientific">Acanthamoeba castellanii (strain ATCC 30010 / Neff)</name>
    <dbReference type="NCBI Taxonomy" id="1257118"/>
    <lineage>
        <taxon>Eukaryota</taxon>
        <taxon>Amoebozoa</taxon>
        <taxon>Discosea</taxon>
        <taxon>Longamoebia</taxon>
        <taxon>Centramoebida</taxon>
        <taxon>Acanthamoebidae</taxon>
        <taxon>Acanthamoeba</taxon>
    </lineage>
</organism>
<dbReference type="SUPFAM" id="SSF52799">
    <property type="entry name" value="(Phosphotyrosine protein) phosphatases II"/>
    <property type="match status" value="1"/>
</dbReference>
<keyword evidence="5" id="KW-1185">Reference proteome</keyword>
<dbReference type="STRING" id="1257118.L8GEB8"/>
<keyword evidence="3" id="KW-0378">Hydrolase</keyword>
<dbReference type="OMA" id="GMATWKP"/>
<dbReference type="EMBL" id="KB008151">
    <property type="protein sequence ID" value="ELR11445.1"/>
    <property type="molecule type" value="Genomic_DNA"/>
</dbReference>
<dbReference type="PRINTS" id="PR01911">
    <property type="entry name" value="PFDSPHPHTASE"/>
</dbReference>
<dbReference type="FunFam" id="3.90.190.10:FF:000035">
    <property type="entry name" value="Tyrosine phosphatase, putative"/>
    <property type="match status" value="1"/>
</dbReference>
<dbReference type="GeneID" id="14911911"/>
<name>L8GEB8_ACACF</name>
<evidence type="ECO:0000313" key="4">
    <source>
        <dbReference type="EMBL" id="ELR11445.1"/>
    </source>
</evidence>
<dbReference type="RefSeq" id="XP_004333458.1">
    <property type="nucleotide sequence ID" value="XM_004333410.1"/>
</dbReference>
<dbReference type="Pfam" id="PF03162">
    <property type="entry name" value="Y_phosphatase2"/>
    <property type="match status" value="1"/>
</dbReference>
<dbReference type="InterPro" id="IPR004861">
    <property type="entry name" value="Siw14-like"/>
</dbReference>
<keyword evidence="2" id="KW-0963">Cytoplasm</keyword>
<evidence type="ECO:0000256" key="3">
    <source>
        <dbReference type="ARBA" id="ARBA00022801"/>
    </source>
</evidence>
<dbReference type="KEGG" id="acan:ACA1_121530"/>
<dbReference type="GO" id="GO:0005737">
    <property type="term" value="C:cytoplasm"/>
    <property type="evidence" value="ECO:0007669"/>
    <property type="project" value="UniProtKB-SubCell"/>
</dbReference>
<proteinExistence type="predicted"/>
<dbReference type="CDD" id="cd14501">
    <property type="entry name" value="PFA-DSP"/>
    <property type="match status" value="1"/>
</dbReference>
<comment type="subcellular location">
    <subcellularLocation>
        <location evidence="1">Cytoplasm</location>
    </subcellularLocation>
</comment>
<dbReference type="Gene3D" id="3.90.190.10">
    <property type="entry name" value="Protein tyrosine phosphatase superfamily"/>
    <property type="match status" value="1"/>
</dbReference>
<gene>
    <name evidence="4" type="ORF">ACA1_121530</name>
</gene>
<dbReference type="Proteomes" id="UP000011083">
    <property type="component" value="Unassembled WGS sequence"/>
</dbReference>
<dbReference type="OrthoDB" id="6375174at2759"/>
<dbReference type="AlphaFoldDB" id="L8GEB8"/>
<dbReference type="InterPro" id="IPR029021">
    <property type="entry name" value="Prot-tyrosine_phosphatase-like"/>
</dbReference>
<dbReference type="PANTHER" id="PTHR31126:SF18">
    <property type="entry name" value="PROTEIN-TYROSINE-PHOSPHATASE"/>
    <property type="match status" value="1"/>
</dbReference>
<evidence type="ECO:0000256" key="2">
    <source>
        <dbReference type="ARBA" id="ARBA00022490"/>
    </source>
</evidence>
<protein>
    <submittedName>
        <fullName evidence="4">Tyrosine phosphatase</fullName>
    </submittedName>
</protein>